<evidence type="ECO:0000259" key="1">
    <source>
        <dbReference type="Pfam" id="PF25003"/>
    </source>
</evidence>
<dbReference type="Proteomes" id="UP000607653">
    <property type="component" value="Unassembled WGS sequence"/>
</dbReference>
<evidence type="ECO:0000313" key="3">
    <source>
        <dbReference type="Proteomes" id="UP000607653"/>
    </source>
</evidence>
<dbReference type="InterPro" id="IPR056683">
    <property type="entry name" value="DUF7781"/>
</dbReference>
<keyword evidence="3" id="KW-1185">Reference proteome</keyword>
<organism evidence="2 3">
    <name type="scientific">Nelumbo nucifera</name>
    <name type="common">Sacred lotus</name>
    <dbReference type="NCBI Taxonomy" id="4432"/>
    <lineage>
        <taxon>Eukaryota</taxon>
        <taxon>Viridiplantae</taxon>
        <taxon>Streptophyta</taxon>
        <taxon>Embryophyta</taxon>
        <taxon>Tracheophyta</taxon>
        <taxon>Spermatophyta</taxon>
        <taxon>Magnoliopsida</taxon>
        <taxon>Proteales</taxon>
        <taxon>Nelumbonaceae</taxon>
        <taxon>Nelumbo</taxon>
    </lineage>
</organism>
<evidence type="ECO:0000313" key="2">
    <source>
        <dbReference type="EMBL" id="DAD46994.1"/>
    </source>
</evidence>
<comment type="caution">
    <text evidence="2">The sequence shown here is derived from an EMBL/GenBank/DDBJ whole genome shotgun (WGS) entry which is preliminary data.</text>
</comment>
<accession>A0A822ZLQ5</accession>
<name>A0A822ZLQ5_NELNU</name>
<dbReference type="Pfam" id="PF25003">
    <property type="entry name" value="DUF7781"/>
    <property type="match status" value="1"/>
</dbReference>
<dbReference type="EMBL" id="DUZY01000008">
    <property type="protein sequence ID" value="DAD46994.1"/>
    <property type="molecule type" value="Genomic_DNA"/>
</dbReference>
<proteinExistence type="predicted"/>
<dbReference type="AlphaFoldDB" id="A0A822ZLQ5"/>
<reference evidence="2 3" key="1">
    <citation type="journal article" date="2020" name="Mol. Biol. Evol.">
        <title>Distinct Expression and Methylation Patterns for Genes with Different Fates following a Single Whole-Genome Duplication in Flowering Plants.</title>
        <authorList>
            <person name="Shi T."/>
            <person name="Rahmani R.S."/>
            <person name="Gugger P.F."/>
            <person name="Wang M."/>
            <person name="Li H."/>
            <person name="Zhang Y."/>
            <person name="Li Z."/>
            <person name="Wang Q."/>
            <person name="Van de Peer Y."/>
            <person name="Marchal K."/>
            <person name="Chen J."/>
        </authorList>
    </citation>
    <scope>NUCLEOTIDE SEQUENCE [LARGE SCALE GENOMIC DNA]</scope>
    <source>
        <tissue evidence="2">Leaf</tissue>
    </source>
</reference>
<protein>
    <recommendedName>
        <fullName evidence="1">DUF7781 domain-containing protein</fullName>
    </recommendedName>
</protein>
<gene>
    <name evidence="2" type="ORF">HUJ06_016931</name>
</gene>
<sequence length="58" mass="6558">MNSSLFTVSTLEQLKMESGSNNKEPASRDELCNINLVPSDLFLKFWKEIEGIRVGLNL</sequence>
<feature type="domain" description="DUF7781" evidence="1">
    <location>
        <begin position="28"/>
        <end position="58"/>
    </location>
</feature>